<feature type="region of interest" description="Disordered" evidence="13">
    <location>
        <begin position="295"/>
        <end position="316"/>
    </location>
</feature>
<keyword evidence="6 12" id="KW-0479">Metal-binding</keyword>
<evidence type="ECO:0000256" key="2">
    <source>
        <dbReference type="ARBA" id="ARBA00004370"/>
    </source>
</evidence>
<dbReference type="PRINTS" id="PR00465">
    <property type="entry name" value="EP450IV"/>
</dbReference>
<evidence type="ECO:0000256" key="6">
    <source>
        <dbReference type="ARBA" id="ARBA00022723"/>
    </source>
</evidence>
<dbReference type="GO" id="GO:0004497">
    <property type="term" value="F:monooxygenase activity"/>
    <property type="evidence" value="ECO:0007669"/>
    <property type="project" value="UniProtKB-KW"/>
</dbReference>
<name>A0AAD5YBK4_9APHY</name>
<dbReference type="SUPFAM" id="SSF48264">
    <property type="entry name" value="Cytochrome P450"/>
    <property type="match status" value="1"/>
</dbReference>
<keyword evidence="10" id="KW-0503">Monooxygenase</keyword>
<evidence type="ECO:0000256" key="4">
    <source>
        <dbReference type="ARBA" id="ARBA00022617"/>
    </source>
</evidence>
<keyword evidence="7" id="KW-1133">Transmembrane helix</keyword>
<dbReference type="PANTHER" id="PTHR46300:SF5">
    <property type="entry name" value="CYTOCHROME P450"/>
    <property type="match status" value="1"/>
</dbReference>
<accession>A0AAD5YBK4</accession>
<organism evidence="14 15">
    <name type="scientific">Meripilus lineatus</name>
    <dbReference type="NCBI Taxonomy" id="2056292"/>
    <lineage>
        <taxon>Eukaryota</taxon>
        <taxon>Fungi</taxon>
        <taxon>Dikarya</taxon>
        <taxon>Basidiomycota</taxon>
        <taxon>Agaricomycotina</taxon>
        <taxon>Agaricomycetes</taxon>
        <taxon>Polyporales</taxon>
        <taxon>Meripilaceae</taxon>
        <taxon>Meripilus</taxon>
    </lineage>
</organism>
<evidence type="ECO:0000256" key="13">
    <source>
        <dbReference type="SAM" id="MobiDB-lite"/>
    </source>
</evidence>
<dbReference type="InterPro" id="IPR036396">
    <property type="entry name" value="Cyt_P450_sf"/>
</dbReference>
<dbReference type="EMBL" id="JANAWD010000343">
    <property type="protein sequence ID" value="KAJ3481038.1"/>
    <property type="molecule type" value="Genomic_DNA"/>
</dbReference>
<gene>
    <name evidence="14" type="ORF">NLI96_g7942</name>
</gene>
<dbReference type="GO" id="GO:0016705">
    <property type="term" value="F:oxidoreductase activity, acting on paired donors, with incorporation or reduction of molecular oxygen"/>
    <property type="evidence" value="ECO:0007669"/>
    <property type="project" value="InterPro"/>
</dbReference>
<evidence type="ECO:0000313" key="14">
    <source>
        <dbReference type="EMBL" id="KAJ3481038.1"/>
    </source>
</evidence>
<keyword evidence="8" id="KW-0560">Oxidoreductase</keyword>
<evidence type="ECO:0000256" key="8">
    <source>
        <dbReference type="ARBA" id="ARBA00023002"/>
    </source>
</evidence>
<protein>
    <recommendedName>
        <fullName evidence="16">Cytochrome P450</fullName>
    </recommendedName>
</protein>
<comment type="similarity">
    <text evidence="3">Belongs to the cytochrome P450 family.</text>
</comment>
<comment type="subcellular location">
    <subcellularLocation>
        <location evidence="2">Membrane</location>
    </subcellularLocation>
</comment>
<evidence type="ECO:0008006" key="16">
    <source>
        <dbReference type="Google" id="ProtNLM"/>
    </source>
</evidence>
<reference evidence="14" key="1">
    <citation type="submission" date="2022-07" db="EMBL/GenBank/DDBJ databases">
        <title>Genome Sequence of Physisporinus lineatus.</title>
        <authorList>
            <person name="Buettner E."/>
        </authorList>
    </citation>
    <scope>NUCLEOTIDE SEQUENCE</scope>
    <source>
        <strain evidence="14">VT162</strain>
    </source>
</reference>
<evidence type="ECO:0000256" key="9">
    <source>
        <dbReference type="ARBA" id="ARBA00023004"/>
    </source>
</evidence>
<evidence type="ECO:0000256" key="11">
    <source>
        <dbReference type="ARBA" id="ARBA00023136"/>
    </source>
</evidence>
<dbReference type="Pfam" id="PF00067">
    <property type="entry name" value="p450"/>
    <property type="match status" value="1"/>
</dbReference>
<dbReference type="Proteomes" id="UP001212997">
    <property type="component" value="Unassembled WGS sequence"/>
</dbReference>
<keyword evidence="15" id="KW-1185">Reference proteome</keyword>
<evidence type="ECO:0000256" key="7">
    <source>
        <dbReference type="ARBA" id="ARBA00022989"/>
    </source>
</evidence>
<dbReference type="InterPro" id="IPR002403">
    <property type="entry name" value="Cyt_P450_E_grp-IV"/>
</dbReference>
<evidence type="ECO:0000313" key="15">
    <source>
        <dbReference type="Proteomes" id="UP001212997"/>
    </source>
</evidence>
<dbReference type="Gene3D" id="1.10.630.10">
    <property type="entry name" value="Cytochrome P450"/>
    <property type="match status" value="2"/>
</dbReference>
<evidence type="ECO:0000256" key="1">
    <source>
        <dbReference type="ARBA" id="ARBA00001971"/>
    </source>
</evidence>
<dbReference type="GO" id="GO:0005506">
    <property type="term" value="F:iron ion binding"/>
    <property type="evidence" value="ECO:0007669"/>
    <property type="project" value="InterPro"/>
</dbReference>
<dbReference type="InterPro" id="IPR001128">
    <property type="entry name" value="Cyt_P450"/>
</dbReference>
<keyword evidence="9 12" id="KW-0408">Iron</keyword>
<evidence type="ECO:0000256" key="3">
    <source>
        <dbReference type="ARBA" id="ARBA00010617"/>
    </source>
</evidence>
<comment type="cofactor">
    <cofactor evidence="1 12">
        <name>heme</name>
        <dbReference type="ChEBI" id="CHEBI:30413"/>
    </cofactor>
</comment>
<feature type="compositionally biased region" description="Basic and acidic residues" evidence="13">
    <location>
        <begin position="304"/>
        <end position="316"/>
    </location>
</feature>
<dbReference type="InterPro" id="IPR050364">
    <property type="entry name" value="Cytochrome_P450_fung"/>
</dbReference>
<proteinExistence type="inferred from homology"/>
<keyword evidence="11" id="KW-0472">Membrane</keyword>
<dbReference type="PANTHER" id="PTHR46300">
    <property type="entry name" value="P450, PUTATIVE (EUROFUNG)-RELATED-RELATED"/>
    <property type="match status" value="1"/>
</dbReference>
<comment type="caution">
    <text evidence="14">The sequence shown here is derived from an EMBL/GenBank/DDBJ whole genome shotgun (WGS) entry which is preliminary data.</text>
</comment>
<evidence type="ECO:0000256" key="5">
    <source>
        <dbReference type="ARBA" id="ARBA00022692"/>
    </source>
</evidence>
<keyword evidence="5" id="KW-0812">Transmembrane</keyword>
<dbReference type="AlphaFoldDB" id="A0AAD5YBK4"/>
<dbReference type="GO" id="GO:0016020">
    <property type="term" value="C:membrane"/>
    <property type="evidence" value="ECO:0007669"/>
    <property type="project" value="UniProtKB-SubCell"/>
</dbReference>
<keyword evidence="4 12" id="KW-0349">Heme</keyword>
<feature type="binding site" description="axial binding residue" evidence="12">
    <location>
        <position position="255"/>
    </location>
    <ligand>
        <name>heme</name>
        <dbReference type="ChEBI" id="CHEBI:30413"/>
    </ligand>
    <ligandPart>
        <name>Fe</name>
        <dbReference type="ChEBI" id="CHEBI:18248"/>
    </ligandPart>
</feature>
<sequence length="316" mass="35783">MHQLIGWGDMLVFLNYGEQFLKMRKLTHQPFTRKGTESYRELQIRLTHVLLHDLLGSPQNYAKHVQRFTTAMMMEIAYGHRVVSDDDTYLRLVDEAIRVILDSGNIGLSIVDVFPFSGGETMGASIVLVIFAMLHHPEAQAKAQKEIDRVIGTSRLPDFSDRESLPMVECVIQESLRWNQPAPLAVPHCTRDDDVYNGMFIPKGSLIFPNAVFMCLDERIYSNPKEFWPERYLPKPQGNGEPHSGSTYGFGRRTCPGKYLADAGLYEKTIFPNWSIERLTSDCVIDRKTPVAGLGNDLGEDGAADARPDPTRIHWK</sequence>
<dbReference type="GO" id="GO:0020037">
    <property type="term" value="F:heme binding"/>
    <property type="evidence" value="ECO:0007669"/>
    <property type="project" value="InterPro"/>
</dbReference>
<evidence type="ECO:0000256" key="10">
    <source>
        <dbReference type="ARBA" id="ARBA00023033"/>
    </source>
</evidence>
<evidence type="ECO:0000256" key="12">
    <source>
        <dbReference type="PIRSR" id="PIRSR602403-1"/>
    </source>
</evidence>